<accession>A0A5C4NF78</accession>
<keyword evidence="12 13" id="KW-0472">Membrane</keyword>
<dbReference type="Proteomes" id="UP000305709">
    <property type="component" value="Unassembled WGS sequence"/>
</dbReference>
<feature type="transmembrane region" description="Helical" evidence="13">
    <location>
        <begin position="65"/>
        <end position="84"/>
    </location>
</feature>
<keyword evidence="9" id="KW-0418">Kinase</keyword>
<evidence type="ECO:0000256" key="10">
    <source>
        <dbReference type="ARBA" id="ARBA00022840"/>
    </source>
</evidence>
<organism evidence="15 16">
    <name type="scientific">Rubellimicrobium roseum</name>
    <dbReference type="NCBI Taxonomy" id="687525"/>
    <lineage>
        <taxon>Bacteria</taxon>
        <taxon>Pseudomonadati</taxon>
        <taxon>Pseudomonadota</taxon>
        <taxon>Alphaproteobacteria</taxon>
        <taxon>Rhodobacterales</taxon>
        <taxon>Roseobacteraceae</taxon>
        <taxon>Rubellimicrobium</taxon>
    </lineage>
</organism>
<dbReference type="PANTHER" id="PTHR41523:SF7">
    <property type="entry name" value="HISTIDINE KINASE"/>
    <property type="match status" value="1"/>
</dbReference>
<dbReference type="AlphaFoldDB" id="A0A5C4NF78"/>
<evidence type="ECO:0000256" key="1">
    <source>
        <dbReference type="ARBA" id="ARBA00000085"/>
    </source>
</evidence>
<evidence type="ECO:0000256" key="4">
    <source>
        <dbReference type="ARBA" id="ARBA00022475"/>
    </source>
</evidence>
<dbReference type="SMART" id="SM00911">
    <property type="entry name" value="HWE_HK"/>
    <property type="match status" value="1"/>
</dbReference>
<dbReference type="EMBL" id="VDFV01000010">
    <property type="protein sequence ID" value="TNC72018.1"/>
    <property type="molecule type" value="Genomic_DNA"/>
</dbReference>
<evidence type="ECO:0000256" key="8">
    <source>
        <dbReference type="ARBA" id="ARBA00022741"/>
    </source>
</evidence>
<feature type="transmembrane region" description="Helical" evidence="13">
    <location>
        <begin position="124"/>
        <end position="147"/>
    </location>
</feature>
<evidence type="ECO:0000256" key="13">
    <source>
        <dbReference type="SAM" id="Phobius"/>
    </source>
</evidence>
<dbReference type="InterPro" id="IPR007895">
    <property type="entry name" value="MASE1"/>
</dbReference>
<dbReference type="GO" id="GO:0005524">
    <property type="term" value="F:ATP binding"/>
    <property type="evidence" value="ECO:0007669"/>
    <property type="project" value="UniProtKB-KW"/>
</dbReference>
<comment type="catalytic activity">
    <reaction evidence="1">
        <text>ATP + protein L-histidine = ADP + protein N-phospho-L-histidine.</text>
        <dbReference type="EC" id="2.7.13.3"/>
    </reaction>
</comment>
<feature type="transmembrane region" description="Helical" evidence="13">
    <location>
        <begin position="159"/>
        <end position="183"/>
    </location>
</feature>
<keyword evidence="7 13" id="KW-0812">Transmembrane</keyword>
<feature type="transmembrane region" description="Helical" evidence="13">
    <location>
        <begin position="37"/>
        <end position="58"/>
    </location>
</feature>
<dbReference type="InterPro" id="IPR036890">
    <property type="entry name" value="HATPase_C_sf"/>
</dbReference>
<comment type="subcellular location">
    <subcellularLocation>
        <location evidence="2">Cell membrane</location>
        <topology evidence="2">Multi-pass membrane protein</topology>
    </subcellularLocation>
</comment>
<proteinExistence type="predicted"/>
<evidence type="ECO:0000313" key="16">
    <source>
        <dbReference type="Proteomes" id="UP000305709"/>
    </source>
</evidence>
<dbReference type="EC" id="2.7.13.3" evidence="3"/>
<feature type="domain" description="Signal transduction histidine kinase HWE region" evidence="14">
    <location>
        <begin position="325"/>
        <end position="406"/>
    </location>
</feature>
<dbReference type="Gene3D" id="3.30.565.10">
    <property type="entry name" value="Histidine kinase-like ATPase, C-terminal domain"/>
    <property type="match status" value="1"/>
</dbReference>
<keyword evidence="8" id="KW-0547">Nucleotide-binding</keyword>
<evidence type="ECO:0000256" key="9">
    <source>
        <dbReference type="ARBA" id="ARBA00022777"/>
    </source>
</evidence>
<comment type="caution">
    <text evidence="15">The sequence shown here is derived from an EMBL/GenBank/DDBJ whole genome shotgun (WGS) entry which is preliminary data.</text>
</comment>
<evidence type="ECO:0000256" key="12">
    <source>
        <dbReference type="ARBA" id="ARBA00023136"/>
    </source>
</evidence>
<dbReference type="GO" id="GO:0004673">
    <property type="term" value="F:protein histidine kinase activity"/>
    <property type="evidence" value="ECO:0007669"/>
    <property type="project" value="UniProtKB-EC"/>
</dbReference>
<dbReference type="Pfam" id="PF05231">
    <property type="entry name" value="MASE1"/>
    <property type="match status" value="1"/>
</dbReference>
<gene>
    <name evidence="15" type="ORF">FHG71_09805</name>
</gene>
<dbReference type="PANTHER" id="PTHR41523">
    <property type="entry name" value="TWO-COMPONENT SYSTEM SENSOR PROTEIN"/>
    <property type="match status" value="1"/>
</dbReference>
<feature type="transmembrane region" description="Helical" evidence="13">
    <location>
        <begin position="195"/>
        <end position="214"/>
    </location>
</feature>
<feature type="transmembrane region" description="Helical" evidence="13">
    <location>
        <begin position="90"/>
        <end position="112"/>
    </location>
</feature>
<keyword evidence="6" id="KW-0808">Transferase</keyword>
<name>A0A5C4NF78_9RHOB</name>
<evidence type="ECO:0000256" key="7">
    <source>
        <dbReference type="ARBA" id="ARBA00022692"/>
    </source>
</evidence>
<protein>
    <recommendedName>
        <fullName evidence="3">histidine kinase</fullName>
        <ecNumber evidence="3">2.7.13.3</ecNumber>
    </recommendedName>
</protein>
<keyword evidence="16" id="KW-1185">Reference proteome</keyword>
<evidence type="ECO:0000259" key="14">
    <source>
        <dbReference type="SMART" id="SM00911"/>
    </source>
</evidence>
<dbReference type="InterPro" id="IPR011102">
    <property type="entry name" value="Sig_transdc_His_kinase_HWE"/>
</dbReference>
<feature type="transmembrane region" description="Helical" evidence="13">
    <location>
        <begin position="244"/>
        <end position="264"/>
    </location>
</feature>
<dbReference type="GO" id="GO:0005886">
    <property type="term" value="C:plasma membrane"/>
    <property type="evidence" value="ECO:0007669"/>
    <property type="project" value="UniProtKB-SubCell"/>
</dbReference>
<feature type="transmembrane region" description="Helical" evidence="13">
    <location>
        <begin position="276"/>
        <end position="294"/>
    </location>
</feature>
<dbReference type="OrthoDB" id="9816309at2"/>
<reference evidence="15 16" key="1">
    <citation type="submission" date="2019-06" db="EMBL/GenBank/DDBJ databases">
        <authorList>
            <person name="Jiang L."/>
        </authorList>
    </citation>
    <scope>NUCLEOTIDE SEQUENCE [LARGE SCALE GENOMIC DNA]</scope>
    <source>
        <strain evidence="15 16">YIM 48858</strain>
    </source>
</reference>
<evidence type="ECO:0000256" key="5">
    <source>
        <dbReference type="ARBA" id="ARBA00022553"/>
    </source>
</evidence>
<dbReference type="SUPFAM" id="SSF55874">
    <property type="entry name" value="ATPase domain of HSP90 chaperone/DNA topoisomerase II/histidine kinase"/>
    <property type="match status" value="1"/>
</dbReference>
<evidence type="ECO:0000256" key="2">
    <source>
        <dbReference type="ARBA" id="ARBA00004651"/>
    </source>
</evidence>
<sequence length="524" mass="54143">MIALAFLRRPFWLSGLGVALPVALAYAAASALGLLFLAGPGTVALFWPAAGLGIALFLRLPRLSWPACGLGLAVGNAAANLMVGQGVLPTLGFAAVNVVEPLLAVLVVGRLFGRTMRGVTSGEVLRVVLAAVGLVQGPAALLGALATGSWSVEAGSLWVAWRAWFLADAVGTLTVAPLVLALWSAHVRERPAPRTLVEWLAMGGALAGLTAMTFGPAPGPAPLALAALVPLLLLAIARLPRAGAALVAVVVPCAAAWGTLGGQGPFVLPDAAPQDALLAVQLFGGLLALAALVGRRSRAEPVIRREPGPTAGGRTEAETELLLREMSHRSKNLLSVVQAVARQTARRSNPERFADLFFLRLAALSASHDLLVRGDWRHVDLRSLVLSQLAHFADLAGNRVTLAGPPLRLTPGAAQAVGMALHELATNAGKYGALSDGQGHVHVGWSVDGEGEGEGAVVRLRWIERDGPPVAAPTRTGFGTVVMVRMAEASVDGSVRLDHAPEGVTWELVAPAARMLDAAGPEPT</sequence>
<evidence type="ECO:0000256" key="11">
    <source>
        <dbReference type="ARBA" id="ARBA00022989"/>
    </source>
</evidence>
<dbReference type="RefSeq" id="WP_139081448.1">
    <property type="nucleotide sequence ID" value="NZ_VDFV01000010.1"/>
</dbReference>
<keyword evidence="11 13" id="KW-1133">Transmembrane helix</keyword>
<keyword evidence="4" id="KW-1003">Cell membrane</keyword>
<keyword evidence="10" id="KW-0067">ATP-binding</keyword>
<feature type="transmembrane region" description="Helical" evidence="13">
    <location>
        <begin position="220"/>
        <end position="237"/>
    </location>
</feature>
<evidence type="ECO:0000256" key="3">
    <source>
        <dbReference type="ARBA" id="ARBA00012438"/>
    </source>
</evidence>
<evidence type="ECO:0000256" key="6">
    <source>
        <dbReference type="ARBA" id="ARBA00022679"/>
    </source>
</evidence>
<evidence type="ECO:0000313" key="15">
    <source>
        <dbReference type="EMBL" id="TNC72018.1"/>
    </source>
</evidence>
<keyword evidence="5" id="KW-0597">Phosphoprotein</keyword>
<dbReference type="Pfam" id="PF07536">
    <property type="entry name" value="HWE_HK"/>
    <property type="match status" value="1"/>
</dbReference>